<dbReference type="SUPFAM" id="SSF50978">
    <property type="entry name" value="WD40 repeat-like"/>
    <property type="match status" value="1"/>
</dbReference>
<dbReference type="PANTHER" id="PTHR44675:SF1">
    <property type="entry name" value="P21-ACTIVATED PROTEIN KINASE-INTERACTING PROTEIN 1"/>
    <property type="match status" value="1"/>
</dbReference>
<dbReference type="InterPro" id="IPR051959">
    <property type="entry name" value="PAK1-Kinase_Regulator"/>
</dbReference>
<dbReference type="InterPro" id="IPR015943">
    <property type="entry name" value="WD40/YVTN_repeat-like_dom_sf"/>
</dbReference>
<dbReference type="PANTHER" id="PTHR44675">
    <property type="entry name" value="PAK1 INTERACTING PROTEIN 1"/>
    <property type="match status" value="1"/>
</dbReference>
<dbReference type="AlphaFoldDB" id="A0A6J2YAF3"/>
<dbReference type="PROSITE" id="PS00678">
    <property type="entry name" value="WD_REPEATS_1"/>
    <property type="match status" value="1"/>
</dbReference>
<evidence type="ECO:0000313" key="6">
    <source>
        <dbReference type="Proteomes" id="UP000504635"/>
    </source>
</evidence>
<evidence type="ECO:0000256" key="2">
    <source>
        <dbReference type="ARBA" id="ARBA00022737"/>
    </source>
</evidence>
<proteinExistence type="predicted"/>
<dbReference type="InParanoid" id="A0A6J2YAF3"/>
<protein>
    <submittedName>
        <fullName evidence="7">P21-activated protein kinase-interacting protein 1-like</fullName>
    </submittedName>
</protein>
<feature type="repeat" description="WD" evidence="4">
    <location>
        <begin position="76"/>
        <end position="106"/>
    </location>
</feature>
<keyword evidence="6" id="KW-1185">Reference proteome</keyword>
<dbReference type="Pfam" id="PF00400">
    <property type="entry name" value="WD40"/>
    <property type="match status" value="3"/>
</dbReference>
<organism evidence="6 7">
    <name type="scientific">Sitophilus oryzae</name>
    <name type="common">Rice weevil</name>
    <name type="synonym">Curculio oryzae</name>
    <dbReference type="NCBI Taxonomy" id="7048"/>
    <lineage>
        <taxon>Eukaryota</taxon>
        <taxon>Metazoa</taxon>
        <taxon>Ecdysozoa</taxon>
        <taxon>Arthropoda</taxon>
        <taxon>Hexapoda</taxon>
        <taxon>Insecta</taxon>
        <taxon>Pterygota</taxon>
        <taxon>Neoptera</taxon>
        <taxon>Endopterygota</taxon>
        <taxon>Coleoptera</taxon>
        <taxon>Polyphaga</taxon>
        <taxon>Cucujiformia</taxon>
        <taxon>Curculionidae</taxon>
        <taxon>Dryophthorinae</taxon>
        <taxon>Sitophilus</taxon>
    </lineage>
</organism>
<gene>
    <name evidence="7" type="primary">LOC115885958</name>
</gene>
<dbReference type="OrthoDB" id="308449at2759"/>
<sequence length="394" mass="44296">MPKAAYFEILAGTYEEYILGYFFSSKEKKLTQSVASHDHYGSVRALAICDKYLASGATDDRIIIYNLKSRKEHCMLTHHESTITALAFTKDHSHIISASQDGSLAIVRAGNWQLEKLWTKAHKGGTILDIAVHSSGKLALSLGTDCTIRTWNLIKGRAAYIINLNSKCEDPKSLEKIIFGPDDVKFILYGGKITQIWSIETGGILEELKHEERVTSCVWMDSNTVFIGYEDGKISVWDLESKTQKISQQGHNGRVKAAQYFEGFITTASSTGQIKVWTRKLREIACVNTDCRITCLSIAQWSGIVKKEEEETHNIDEVVKERIPQKSTVVVEVEYSSDKELSSVKINNTKRKLKGDTAAKTKKNKMENTEQTEQVKVGNKSKNISKKKKKKHNV</sequence>
<comment type="function">
    <text evidence="3">Negatively regulates the PAK1 kinase. PAK1 is a member of the PAK kinase family, which has been shown to play a positive role in the regulation of signaling pathways involving MAPK8 and RELA. PAK1 exists as an inactive homodimer, which is activated by binding of small GTPases such as CDC42 to an N-terminal regulatory domain. PAK1IP1 also binds to the N-terminus of PAK1, and inhibits the specific activation of PAK1 by CDC42. May be involved in ribosomal large subunit assembly.</text>
</comment>
<reference evidence="7" key="1">
    <citation type="submission" date="2025-08" db="UniProtKB">
        <authorList>
            <consortium name="RefSeq"/>
        </authorList>
    </citation>
    <scope>IDENTIFICATION</scope>
    <source>
        <tissue evidence="7">Gonads</tissue>
    </source>
</reference>
<evidence type="ECO:0000256" key="5">
    <source>
        <dbReference type="SAM" id="MobiDB-lite"/>
    </source>
</evidence>
<evidence type="ECO:0000256" key="3">
    <source>
        <dbReference type="ARBA" id="ARBA00045213"/>
    </source>
</evidence>
<dbReference type="KEGG" id="soy:115885958"/>
<dbReference type="RefSeq" id="XP_030760853.1">
    <property type="nucleotide sequence ID" value="XM_030904993.1"/>
</dbReference>
<dbReference type="InterPro" id="IPR036322">
    <property type="entry name" value="WD40_repeat_dom_sf"/>
</dbReference>
<evidence type="ECO:0000256" key="1">
    <source>
        <dbReference type="ARBA" id="ARBA00022574"/>
    </source>
</evidence>
<keyword evidence="2" id="KW-0677">Repeat</keyword>
<dbReference type="SMART" id="SM00320">
    <property type="entry name" value="WD40"/>
    <property type="match status" value="5"/>
</dbReference>
<feature type="repeat" description="WD" evidence="4">
    <location>
        <begin position="207"/>
        <end position="247"/>
    </location>
</feature>
<dbReference type="GeneID" id="115885958"/>
<feature type="compositionally biased region" description="Basic and acidic residues" evidence="5">
    <location>
        <begin position="354"/>
        <end position="368"/>
    </location>
</feature>
<name>A0A6J2YAF3_SITOR</name>
<dbReference type="Gene3D" id="2.130.10.10">
    <property type="entry name" value="YVTN repeat-like/Quinoprotein amine dehydrogenase"/>
    <property type="match status" value="2"/>
</dbReference>
<dbReference type="InterPro" id="IPR019775">
    <property type="entry name" value="WD40_repeat_CS"/>
</dbReference>
<keyword evidence="1 4" id="KW-0853">WD repeat</keyword>
<evidence type="ECO:0000256" key="4">
    <source>
        <dbReference type="PROSITE-ProRule" id="PRU00221"/>
    </source>
</evidence>
<accession>A0A6J2YAF3</accession>
<feature type="compositionally biased region" description="Basic residues" evidence="5">
    <location>
        <begin position="383"/>
        <end position="394"/>
    </location>
</feature>
<dbReference type="InterPro" id="IPR001680">
    <property type="entry name" value="WD40_rpt"/>
</dbReference>
<dbReference type="PROSITE" id="PS50082">
    <property type="entry name" value="WD_REPEATS_2"/>
    <property type="match status" value="2"/>
</dbReference>
<dbReference type="FunCoup" id="A0A6J2YAF3">
    <property type="interactions" value="1725"/>
</dbReference>
<evidence type="ECO:0000313" key="7">
    <source>
        <dbReference type="RefSeq" id="XP_030760853.1"/>
    </source>
</evidence>
<dbReference type="Proteomes" id="UP000504635">
    <property type="component" value="Unplaced"/>
</dbReference>
<feature type="region of interest" description="Disordered" evidence="5">
    <location>
        <begin position="354"/>
        <end position="394"/>
    </location>
</feature>